<dbReference type="Gene3D" id="2.60.40.10">
    <property type="entry name" value="Immunoglobulins"/>
    <property type="match status" value="4"/>
</dbReference>
<keyword evidence="17" id="KW-0067">ATP-binding</keyword>
<dbReference type="GO" id="GO:0017154">
    <property type="term" value="F:semaphorin receptor activity"/>
    <property type="evidence" value="ECO:0007669"/>
    <property type="project" value="InterPro"/>
</dbReference>
<keyword evidence="17" id="KW-0547">Nucleotide-binding</keyword>
<dbReference type="SUPFAM" id="SSF101912">
    <property type="entry name" value="Sema domain"/>
    <property type="match status" value="1"/>
</dbReference>
<dbReference type="PROSITE" id="PS50011">
    <property type="entry name" value="PROTEIN_KINASE_DOM"/>
    <property type="match status" value="1"/>
</dbReference>
<protein>
    <recommendedName>
        <fullName evidence="3">Hepatocyte growth factor receptor</fullName>
    </recommendedName>
    <alternativeName>
        <fullName evidence="15">HGF/SF receptor</fullName>
    </alternativeName>
    <alternativeName>
        <fullName evidence="14">Proto-oncogene c-Met</fullName>
    </alternativeName>
    <alternativeName>
        <fullName evidence="12">Scatter factor receptor</fullName>
    </alternativeName>
    <alternativeName>
        <fullName evidence="13">Tyrosine-protein kinase Met</fullName>
    </alternativeName>
</protein>
<evidence type="ECO:0000256" key="10">
    <source>
        <dbReference type="ARBA" id="ARBA00023157"/>
    </source>
</evidence>
<keyword evidence="10" id="KW-1015">Disulfide bond</keyword>
<dbReference type="PANTHER" id="PTHR22625:SF70">
    <property type="entry name" value="PLEXIN A, ISOFORM A"/>
    <property type="match status" value="1"/>
</dbReference>
<keyword evidence="5" id="KW-0732">Signal</keyword>
<dbReference type="InterPro" id="IPR001245">
    <property type="entry name" value="Ser-Thr/Tyr_kinase_cat_dom"/>
</dbReference>
<dbReference type="InterPro" id="IPR036352">
    <property type="entry name" value="Semap_dom_sf"/>
</dbReference>
<evidence type="ECO:0000256" key="6">
    <source>
        <dbReference type="ARBA" id="ARBA00022737"/>
    </source>
</evidence>
<keyword evidence="11" id="KW-0325">Glycoprotein</keyword>
<dbReference type="InterPro" id="IPR031148">
    <property type="entry name" value="Plexin"/>
</dbReference>
<dbReference type="GO" id="GO:0005524">
    <property type="term" value="F:ATP binding"/>
    <property type="evidence" value="ECO:0007669"/>
    <property type="project" value="UniProtKB-UniRule"/>
</dbReference>
<dbReference type="InterPro" id="IPR011009">
    <property type="entry name" value="Kinase-like_dom_sf"/>
</dbReference>
<dbReference type="SUPFAM" id="SSF103575">
    <property type="entry name" value="Plexin repeat"/>
    <property type="match status" value="2"/>
</dbReference>
<evidence type="ECO:0000256" key="3">
    <source>
        <dbReference type="ARBA" id="ARBA00019839"/>
    </source>
</evidence>
<dbReference type="InterPro" id="IPR017441">
    <property type="entry name" value="Protein_kinase_ATP_BS"/>
</dbReference>
<dbReference type="InterPro" id="IPR002165">
    <property type="entry name" value="Plexin_repeat"/>
</dbReference>
<keyword evidence="7" id="KW-0832">Ubl conjugation</keyword>
<dbReference type="EnsemblMetazoa" id="G28684.2">
    <property type="protein sequence ID" value="G28684.2:cds"/>
    <property type="gene ID" value="G28684"/>
</dbReference>
<dbReference type="Pfam" id="PF01403">
    <property type="entry name" value="Sema"/>
    <property type="match status" value="1"/>
</dbReference>
<evidence type="ECO:0000313" key="21">
    <source>
        <dbReference type="EnsemblMetazoa" id="G28684.2:cds"/>
    </source>
</evidence>
<evidence type="ECO:0000256" key="5">
    <source>
        <dbReference type="ARBA" id="ARBA00022729"/>
    </source>
</evidence>
<comment type="subcellular location">
    <subcellularLocation>
        <location evidence="1">Cell membrane</location>
        <topology evidence="1">Single-pass type I membrane protein</topology>
    </subcellularLocation>
</comment>
<evidence type="ECO:0000259" key="19">
    <source>
        <dbReference type="PROSITE" id="PS50011"/>
    </source>
</evidence>
<reference evidence="21" key="1">
    <citation type="submission" date="2022-08" db="UniProtKB">
        <authorList>
            <consortium name="EnsemblMetazoa"/>
        </authorList>
    </citation>
    <scope>IDENTIFICATION</scope>
    <source>
        <strain evidence="21">05x7-T-G4-1.051#20</strain>
    </source>
</reference>
<dbReference type="SUPFAM" id="SSF81296">
    <property type="entry name" value="E set domains"/>
    <property type="match status" value="3"/>
</dbReference>
<evidence type="ECO:0000256" key="16">
    <source>
        <dbReference type="PROSITE-ProRule" id="PRU00352"/>
    </source>
</evidence>
<evidence type="ECO:0000256" key="9">
    <source>
        <dbReference type="ARBA" id="ARBA00023136"/>
    </source>
</evidence>
<dbReference type="Gene3D" id="1.10.510.10">
    <property type="entry name" value="Transferase(Phosphotransferase) domain 1"/>
    <property type="match status" value="1"/>
</dbReference>
<evidence type="ECO:0000256" key="8">
    <source>
        <dbReference type="ARBA" id="ARBA00022989"/>
    </source>
</evidence>
<evidence type="ECO:0000256" key="2">
    <source>
        <dbReference type="ARBA" id="ARBA00010297"/>
    </source>
</evidence>
<dbReference type="Pfam" id="PF01437">
    <property type="entry name" value="PSI"/>
    <property type="match status" value="2"/>
</dbReference>
<sequence length="1570" mass="172943">MNIENVFSNDQENPTFEKPVINSRNGQVILGSKNLVYKLSPQLTVLQKRSIGPVSQGVGQTSVNVFVKGLVINKGDSSLILCSTVAQGSCQVLSVDDLSEVKTPYLPSMVSNDPSPNVLFLGSGVGNKTVLYIASWYTLRYGVADTEYLSNSILMLSSRNPQTLKLTTTSSGVQTSIYTRESNETEAHLKFIHGFSYGNFVYFISRFYDKESRITRLCKSNPTIDTLVDFPVVCGKNDHSIVQGADFDEKTGNLYMVFRKMRGEEGRRGLVSSVVCKYRMSDVERQFNLAVNDCHQGKGQLGPYYIHQKVPCPKASAKVDDPYCSKVPGGFASIEGLQPIFSRSIISLNDVYLSSIAVIAQKGSTAVIVSSADGVLRKYIKSGSIVKEVDQMRINDIKEGVGMSVSPDKKSVYVVTNSELLKISISHCERSTTCQDCVSTSDPVCGWCNMDSRCTEKGNCRGSMITPPWLSAAMKESCAKMADLQPPLLNYENISRNQHQHQISFKLSDVSLSNGSNSIHCAFTAMSVTARTPASVDNDVITCLLPSNSSLELKPKGTDHHDLEVEFHVGGRAFVKRSVPVFDCTVHKTCTDCRKSLFNCSWHYQTHTCSALTVVSLKPSVDPGTTSYDSCPRVEIPASKNADIIVHSGDSLGLVVKLVNMKAGQTDELWCRFRYLDKTETVPGKEESGTLTCDKVQFEYSQEKSNVDATFEVLWGPKKFPLDMYNNTTVQIYKCKYMVTNCGLCLTMDTKYNCGWCNLTNQCTRNKECPDQWLDRDDTCPNPKILRFEPSMGPVMGRTNITVSGINLGKDYVDIKGGVKVAGVNCMVHPDHFESSQGFKCLTDKVDAPLNGTITVEVDHLYNTTSDSIFSFVIPNVNLMIPQKGPLSGGTTLTIFGSHMNAGTLTTVDIAGSPCKVTQMTTEKLMCMTSSSVNGLGEKDVEVDFSGYKRLLISKFAYEKDPEISYIYRNHSIASGGVMVQICGKRLDMVQKKKLFLEGHEDLAVDCKEKPTQLGCLLCPTPQLPLSQGERISPDQPRIVHYGLLLDNVLTWKNLSHAPTFSPLYYYPDPVLEKLSNSADFVKGKSLVIKGSSLSTVQPYHELRVTVGSDPCTSIQVSPANITCIPPEAPEGLRHGKARVQVQVGNFHEDVGYLTYSEADNHSHTDKPIAMGIILGVVIPMIAIIALLTICIIRRQRKNKQPEGAIPELLKDHEADEEEEIGMNSMTIKAEMNGQIANGDSAPYISELLAGIEDEAVRQSVSDFLIPRSKLSVGDLIGKGSYGSTSQGQYKNSKGADSEEQNEVVAIKSLQGCSTDKETIDNFLKQCAVLKDLQHPNILVMSGVCLSSSEPPLIILPNLQRGDLKNYIKDSSKNLALVDLLEIAQQVCDAMTYLEGIHVVHGNLAARNCLVADDKVVKISDYSIAPLYSGDFYLSNDNISITRWWAPEILDIEKGATPAFNHKTDCWSFGIVLWELMTRGVTPYPDVETDNLKKHLTGGHRLKKPRQCPEAIYLLMLKCWTDVPSDRPTFSEITEEIKQFTSTEESSDVSQPLQTKIEPGGSEEYLGVMG</sequence>
<dbReference type="SMART" id="SM00429">
    <property type="entry name" value="IPT"/>
    <property type="match status" value="3"/>
</dbReference>
<dbReference type="PRINTS" id="PR00109">
    <property type="entry name" value="TYRKINASE"/>
</dbReference>
<dbReference type="CDD" id="cd00192">
    <property type="entry name" value="PTKc"/>
    <property type="match status" value="1"/>
</dbReference>
<dbReference type="SMART" id="SM00630">
    <property type="entry name" value="Sema"/>
    <property type="match status" value="1"/>
</dbReference>
<proteinExistence type="inferred from homology"/>
<evidence type="ECO:0000256" key="7">
    <source>
        <dbReference type="ARBA" id="ARBA00022843"/>
    </source>
</evidence>
<dbReference type="InterPro" id="IPR002909">
    <property type="entry name" value="IPT_dom"/>
</dbReference>
<name>A0A8W8LLR9_MAGGI</name>
<feature type="transmembrane region" description="Helical" evidence="18">
    <location>
        <begin position="1169"/>
        <end position="1193"/>
    </location>
</feature>
<comment type="caution">
    <text evidence="16">Lacks conserved residue(s) required for the propagation of feature annotation.</text>
</comment>
<evidence type="ECO:0000256" key="17">
    <source>
        <dbReference type="PROSITE-ProRule" id="PRU10141"/>
    </source>
</evidence>
<dbReference type="Pfam" id="PF18020">
    <property type="entry name" value="TIG_2"/>
    <property type="match status" value="1"/>
</dbReference>
<dbReference type="InterPro" id="IPR001627">
    <property type="entry name" value="Semap_dom"/>
</dbReference>
<dbReference type="InterPro" id="IPR041019">
    <property type="entry name" value="TIG1_plexin"/>
</dbReference>
<evidence type="ECO:0000259" key="20">
    <source>
        <dbReference type="PROSITE" id="PS51004"/>
    </source>
</evidence>
<dbReference type="SMART" id="SM00423">
    <property type="entry name" value="PSI"/>
    <property type="match status" value="3"/>
</dbReference>
<dbReference type="PANTHER" id="PTHR22625">
    <property type="entry name" value="PLEXIN"/>
    <property type="match status" value="1"/>
</dbReference>
<dbReference type="FunFam" id="1.10.510.10:FF:001346">
    <property type="entry name" value="Uncharacterized protein"/>
    <property type="match status" value="1"/>
</dbReference>
<dbReference type="Pfam" id="PF07714">
    <property type="entry name" value="PK_Tyr_Ser-Thr"/>
    <property type="match status" value="1"/>
</dbReference>
<dbReference type="InterPro" id="IPR014756">
    <property type="entry name" value="Ig_E-set"/>
</dbReference>
<dbReference type="SUPFAM" id="SSF56112">
    <property type="entry name" value="Protein kinase-like (PK-like)"/>
    <property type="match status" value="1"/>
</dbReference>
<dbReference type="InterPro" id="IPR015943">
    <property type="entry name" value="WD40/YVTN_repeat-like_dom_sf"/>
</dbReference>
<dbReference type="GO" id="GO:0004672">
    <property type="term" value="F:protein kinase activity"/>
    <property type="evidence" value="ECO:0007669"/>
    <property type="project" value="InterPro"/>
</dbReference>
<evidence type="ECO:0000256" key="12">
    <source>
        <dbReference type="ARBA" id="ARBA00030820"/>
    </source>
</evidence>
<evidence type="ECO:0000256" key="15">
    <source>
        <dbReference type="ARBA" id="ARBA00033136"/>
    </source>
</evidence>
<dbReference type="Pfam" id="PF17960">
    <property type="entry name" value="TIG_plexin"/>
    <property type="match status" value="1"/>
</dbReference>
<dbReference type="PROSITE" id="PS00107">
    <property type="entry name" value="PROTEIN_KINASE_ATP"/>
    <property type="match status" value="1"/>
</dbReference>
<keyword evidence="8 18" id="KW-1133">Transmembrane helix</keyword>
<dbReference type="Proteomes" id="UP000005408">
    <property type="component" value="Unassembled WGS sequence"/>
</dbReference>
<evidence type="ECO:0000256" key="11">
    <source>
        <dbReference type="ARBA" id="ARBA00023180"/>
    </source>
</evidence>
<dbReference type="GO" id="GO:0030334">
    <property type="term" value="P:regulation of cell migration"/>
    <property type="evidence" value="ECO:0007669"/>
    <property type="project" value="TreeGrafter"/>
</dbReference>
<evidence type="ECO:0000256" key="13">
    <source>
        <dbReference type="ARBA" id="ARBA00033031"/>
    </source>
</evidence>
<organism evidence="21 22">
    <name type="scientific">Magallana gigas</name>
    <name type="common">Pacific oyster</name>
    <name type="synonym">Crassostrea gigas</name>
    <dbReference type="NCBI Taxonomy" id="29159"/>
    <lineage>
        <taxon>Eukaryota</taxon>
        <taxon>Metazoa</taxon>
        <taxon>Spiralia</taxon>
        <taxon>Lophotrochozoa</taxon>
        <taxon>Mollusca</taxon>
        <taxon>Bivalvia</taxon>
        <taxon>Autobranchia</taxon>
        <taxon>Pteriomorphia</taxon>
        <taxon>Ostreida</taxon>
        <taxon>Ostreoidea</taxon>
        <taxon>Ostreidae</taxon>
        <taxon>Magallana</taxon>
    </lineage>
</organism>
<dbReference type="PROSITE" id="PS51004">
    <property type="entry name" value="SEMA"/>
    <property type="match status" value="1"/>
</dbReference>
<feature type="binding site" evidence="17">
    <location>
        <position position="1308"/>
    </location>
    <ligand>
        <name>ATP</name>
        <dbReference type="ChEBI" id="CHEBI:30616"/>
    </ligand>
</feature>
<dbReference type="InterPro" id="IPR013783">
    <property type="entry name" value="Ig-like_fold"/>
</dbReference>
<comment type="similarity">
    <text evidence="2">Belongs to the plexin family.</text>
</comment>
<evidence type="ECO:0000256" key="1">
    <source>
        <dbReference type="ARBA" id="ARBA00004251"/>
    </source>
</evidence>
<dbReference type="Gene3D" id="2.130.10.10">
    <property type="entry name" value="YVTN repeat-like/Quinoprotein amine dehydrogenase"/>
    <property type="match status" value="1"/>
</dbReference>
<evidence type="ECO:0000313" key="22">
    <source>
        <dbReference type="Proteomes" id="UP000005408"/>
    </source>
</evidence>
<keyword evidence="6" id="KW-0677">Repeat</keyword>
<keyword evidence="22" id="KW-1185">Reference proteome</keyword>
<keyword evidence="4 18" id="KW-0812">Transmembrane</keyword>
<dbReference type="Pfam" id="PF01833">
    <property type="entry name" value="TIG"/>
    <property type="match status" value="3"/>
</dbReference>
<dbReference type="InterPro" id="IPR000719">
    <property type="entry name" value="Prot_kinase_dom"/>
</dbReference>
<feature type="domain" description="Sema" evidence="20">
    <location>
        <begin position="1"/>
        <end position="425"/>
    </location>
</feature>
<dbReference type="GO" id="GO:0005886">
    <property type="term" value="C:plasma membrane"/>
    <property type="evidence" value="ECO:0007669"/>
    <property type="project" value="UniProtKB-SubCell"/>
</dbReference>
<feature type="domain" description="Protein kinase" evidence="19">
    <location>
        <begin position="1271"/>
        <end position="1541"/>
    </location>
</feature>
<evidence type="ECO:0000256" key="4">
    <source>
        <dbReference type="ARBA" id="ARBA00022692"/>
    </source>
</evidence>
<keyword evidence="9 18" id="KW-0472">Membrane</keyword>
<dbReference type="Gene3D" id="3.30.200.20">
    <property type="entry name" value="Phosphorylase Kinase, domain 1"/>
    <property type="match status" value="1"/>
</dbReference>
<dbReference type="InterPro" id="IPR041362">
    <property type="entry name" value="TIG2_plexin"/>
</dbReference>
<accession>A0A8W8LLR9</accession>
<evidence type="ECO:0000256" key="18">
    <source>
        <dbReference type="SAM" id="Phobius"/>
    </source>
</evidence>
<evidence type="ECO:0000256" key="14">
    <source>
        <dbReference type="ARBA" id="ARBA00033117"/>
    </source>
</evidence>
<dbReference type="InterPro" id="IPR016201">
    <property type="entry name" value="PSI"/>
</dbReference>
<dbReference type="GO" id="GO:0002116">
    <property type="term" value="C:semaphorin receptor complex"/>
    <property type="evidence" value="ECO:0007669"/>
    <property type="project" value="TreeGrafter"/>
</dbReference>